<reference evidence="5 6" key="1">
    <citation type="submission" date="2020-10" db="EMBL/GenBank/DDBJ databases">
        <title>Phylogeny of dyella-like bacteria.</title>
        <authorList>
            <person name="Fu J."/>
        </authorList>
    </citation>
    <scope>NUCLEOTIDE SEQUENCE [LARGE SCALE GENOMIC DNA]</scope>
    <source>
        <strain evidence="5 6">JP1</strain>
    </source>
</reference>
<name>A0ABW8JIB4_9GAMM</name>
<organism evidence="5 6">
    <name type="scientific">Dyella jejuensis</name>
    <dbReference type="NCBI Taxonomy" id="1432009"/>
    <lineage>
        <taxon>Bacteria</taxon>
        <taxon>Pseudomonadati</taxon>
        <taxon>Pseudomonadota</taxon>
        <taxon>Gammaproteobacteria</taxon>
        <taxon>Lysobacterales</taxon>
        <taxon>Rhodanobacteraceae</taxon>
        <taxon>Dyella</taxon>
    </lineage>
</organism>
<dbReference type="PIRSF" id="PIRSF000303">
    <property type="entry name" value="Glutathion_perox"/>
    <property type="match status" value="1"/>
</dbReference>
<dbReference type="InterPro" id="IPR029759">
    <property type="entry name" value="GPX_AS"/>
</dbReference>
<sequence>MTTAYDFHARDIDGNERSLGEWRGKTLLVVNVASKCGFTPQYKGLEELWRHHRDEGLVVLGFPCDQFGHQEPGNEEEIKQFCSTSYEVTFPLFAKIEVNGENAHPFYRWLKQQAKGLLGSEAIKWNFTKFLVDAEGNVVKRYAPTDTPEKIDKDLRKR</sequence>
<accession>A0ABW8JIB4</accession>
<keyword evidence="3 4" id="KW-0560">Oxidoreductase</keyword>
<dbReference type="SUPFAM" id="SSF52833">
    <property type="entry name" value="Thioredoxin-like"/>
    <property type="match status" value="1"/>
</dbReference>
<gene>
    <name evidence="5" type="ORF">ISP15_10895</name>
</gene>
<evidence type="ECO:0000256" key="4">
    <source>
        <dbReference type="RuleBase" id="RU000499"/>
    </source>
</evidence>
<dbReference type="EMBL" id="JADIKJ010000011">
    <property type="protein sequence ID" value="MFK2900842.1"/>
    <property type="molecule type" value="Genomic_DNA"/>
</dbReference>
<dbReference type="InterPro" id="IPR036249">
    <property type="entry name" value="Thioredoxin-like_sf"/>
</dbReference>
<dbReference type="PROSITE" id="PS00460">
    <property type="entry name" value="GLUTATHIONE_PEROXID_1"/>
    <property type="match status" value="1"/>
</dbReference>
<evidence type="ECO:0000313" key="6">
    <source>
        <dbReference type="Proteomes" id="UP001620461"/>
    </source>
</evidence>
<keyword evidence="2 4" id="KW-0575">Peroxidase</keyword>
<dbReference type="Gene3D" id="3.40.30.10">
    <property type="entry name" value="Glutaredoxin"/>
    <property type="match status" value="1"/>
</dbReference>
<evidence type="ECO:0000256" key="3">
    <source>
        <dbReference type="ARBA" id="ARBA00023002"/>
    </source>
</evidence>
<dbReference type="Pfam" id="PF00255">
    <property type="entry name" value="GSHPx"/>
    <property type="match status" value="1"/>
</dbReference>
<dbReference type="PANTHER" id="PTHR11592">
    <property type="entry name" value="GLUTATHIONE PEROXIDASE"/>
    <property type="match status" value="1"/>
</dbReference>
<dbReference type="PROSITE" id="PS51355">
    <property type="entry name" value="GLUTATHIONE_PEROXID_3"/>
    <property type="match status" value="1"/>
</dbReference>
<dbReference type="RefSeq" id="WP_404547353.1">
    <property type="nucleotide sequence ID" value="NZ_JADIKJ010000011.1"/>
</dbReference>
<comment type="caution">
    <text evidence="5">The sequence shown here is derived from an EMBL/GenBank/DDBJ whole genome shotgun (WGS) entry which is preliminary data.</text>
</comment>
<dbReference type="GO" id="GO:0004601">
    <property type="term" value="F:peroxidase activity"/>
    <property type="evidence" value="ECO:0007669"/>
    <property type="project" value="UniProtKB-KW"/>
</dbReference>
<evidence type="ECO:0000256" key="2">
    <source>
        <dbReference type="ARBA" id="ARBA00022559"/>
    </source>
</evidence>
<dbReference type="CDD" id="cd00340">
    <property type="entry name" value="GSH_Peroxidase"/>
    <property type="match status" value="1"/>
</dbReference>
<protein>
    <recommendedName>
        <fullName evidence="4">Glutathione peroxidase</fullName>
    </recommendedName>
</protein>
<dbReference type="Proteomes" id="UP001620461">
    <property type="component" value="Unassembled WGS sequence"/>
</dbReference>
<keyword evidence="6" id="KW-1185">Reference proteome</keyword>
<dbReference type="PRINTS" id="PR01011">
    <property type="entry name" value="GLUTPROXDASE"/>
</dbReference>
<dbReference type="PANTHER" id="PTHR11592:SF78">
    <property type="entry name" value="GLUTATHIONE PEROXIDASE"/>
    <property type="match status" value="1"/>
</dbReference>
<evidence type="ECO:0000313" key="5">
    <source>
        <dbReference type="EMBL" id="MFK2900842.1"/>
    </source>
</evidence>
<dbReference type="InterPro" id="IPR000889">
    <property type="entry name" value="Glutathione_peroxidase"/>
</dbReference>
<proteinExistence type="inferred from homology"/>
<comment type="similarity">
    <text evidence="1 4">Belongs to the glutathione peroxidase family.</text>
</comment>
<evidence type="ECO:0000256" key="1">
    <source>
        <dbReference type="ARBA" id="ARBA00006926"/>
    </source>
</evidence>